<dbReference type="SUPFAM" id="SSF58100">
    <property type="entry name" value="Bacterial hemolysins"/>
    <property type="match status" value="1"/>
</dbReference>
<sequence>MTPVPEWNPTTNGEIALKVSLEKLAASTDRVLLTPAAPSLAKTKEQEKQQVKPQGLCPEWQELPPTNDEFDKKISKDAFKRLEAVDKSIYDDTKNMMVGIGMTCGAFYDDNLFQIVQAGTVAKTWTEDTLENLQAKEVPAMGLHAQLMLGLLEQTAVKKSAEATNIVTALLKFKADTTPFAKSLEKLIPKYSKTPLTFDDKTVNGYLAYLNADYDEAMKNLSQALGDYNSKYDDWKTATGVAISIGVSFGWMPLYGWATLAFVAHKADTLHTAWQALWENYESLEMENEKEARLIDFVTTIVGQVDDIDKKIQGAIQAAGTLSSMLQEQADAYSGINSTLAYLSFYTSSTDPANRQLFIEGKLQVAITQLEVLHPASEGFMNAIFNEDPNFMVPTSLA</sequence>
<organism evidence="1 2">
    <name type="scientific">Colletotrichum godetiae</name>
    <dbReference type="NCBI Taxonomy" id="1209918"/>
    <lineage>
        <taxon>Eukaryota</taxon>
        <taxon>Fungi</taxon>
        <taxon>Dikarya</taxon>
        <taxon>Ascomycota</taxon>
        <taxon>Pezizomycotina</taxon>
        <taxon>Sordariomycetes</taxon>
        <taxon>Hypocreomycetidae</taxon>
        <taxon>Glomerellales</taxon>
        <taxon>Glomerellaceae</taxon>
        <taxon>Colletotrichum</taxon>
        <taxon>Colletotrichum acutatum species complex</taxon>
    </lineage>
</organism>
<dbReference type="Gene3D" id="1.20.1170.10">
    <property type="match status" value="1"/>
</dbReference>
<accession>A0AAJ0ADT0</accession>
<dbReference type="EMBL" id="JAHMHR010000065">
    <property type="protein sequence ID" value="KAK1659110.1"/>
    <property type="molecule type" value="Genomic_DNA"/>
</dbReference>
<evidence type="ECO:0000313" key="1">
    <source>
        <dbReference type="EMBL" id="KAK1659110.1"/>
    </source>
</evidence>
<dbReference type="Proteomes" id="UP001224890">
    <property type="component" value="Unassembled WGS sequence"/>
</dbReference>
<dbReference type="GeneID" id="85462985"/>
<proteinExistence type="predicted"/>
<name>A0AAJ0ADT0_9PEZI</name>
<gene>
    <name evidence="1" type="ORF">BDP55DRAFT_720175</name>
</gene>
<dbReference type="AlphaFoldDB" id="A0AAJ0ADT0"/>
<comment type="caution">
    <text evidence="1">The sequence shown here is derived from an EMBL/GenBank/DDBJ whole genome shotgun (WGS) entry which is preliminary data.</text>
</comment>
<dbReference type="RefSeq" id="XP_060423874.1">
    <property type="nucleotide sequence ID" value="XM_060578459.1"/>
</dbReference>
<reference evidence="1" key="1">
    <citation type="submission" date="2021-06" db="EMBL/GenBank/DDBJ databases">
        <title>Comparative genomics, transcriptomics and evolutionary studies reveal genomic signatures of adaptation to plant cell wall in hemibiotrophic fungi.</title>
        <authorList>
            <consortium name="DOE Joint Genome Institute"/>
            <person name="Baroncelli R."/>
            <person name="Diaz J.F."/>
            <person name="Benocci T."/>
            <person name="Peng M."/>
            <person name="Battaglia E."/>
            <person name="Haridas S."/>
            <person name="Andreopoulos W."/>
            <person name="Labutti K."/>
            <person name="Pangilinan J."/>
            <person name="Floch G.L."/>
            <person name="Makela M.R."/>
            <person name="Henrissat B."/>
            <person name="Grigoriev I.V."/>
            <person name="Crouch J.A."/>
            <person name="De Vries R.P."/>
            <person name="Sukno S.A."/>
            <person name="Thon M.R."/>
        </authorList>
    </citation>
    <scope>NUCLEOTIDE SEQUENCE</scope>
    <source>
        <strain evidence="1">CBS 193.32</strain>
    </source>
</reference>
<protein>
    <submittedName>
        <fullName evidence="1">Uncharacterized protein</fullName>
    </submittedName>
</protein>
<keyword evidence="2" id="KW-1185">Reference proteome</keyword>
<evidence type="ECO:0000313" key="2">
    <source>
        <dbReference type="Proteomes" id="UP001224890"/>
    </source>
</evidence>